<dbReference type="Proteomes" id="UP001595528">
    <property type="component" value="Unassembled WGS sequence"/>
</dbReference>
<organism evidence="2 3">
    <name type="scientific">Marinibaculum pumilum</name>
    <dbReference type="NCBI Taxonomy" id="1766165"/>
    <lineage>
        <taxon>Bacteria</taxon>
        <taxon>Pseudomonadati</taxon>
        <taxon>Pseudomonadota</taxon>
        <taxon>Alphaproteobacteria</taxon>
        <taxon>Rhodospirillales</taxon>
        <taxon>Rhodospirillaceae</taxon>
        <taxon>Marinibaculum</taxon>
    </lineage>
</organism>
<evidence type="ECO:0000313" key="3">
    <source>
        <dbReference type="Proteomes" id="UP001595528"/>
    </source>
</evidence>
<evidence type="ECO:0000313" key="2">
    <source>
        <dbReference type="EMBL" id="MFC3230212.1"/>
    </source>
</evidence>
<dbReference type="Pfam" id="PF04267">
    <property type="entry name" value="SoxD"/>
    <property type="match status" value="1"/>
</dbReference>
<protein>
    <submittedName>
        <fullName evidence="2">Sarcosine oxidase subunit delta</fullName>
    </submittedName>
</protein>
<evidence type="ECO:0000256" key="1">
    <source>
        <dbReference type="SAM" id="MobiDB-lite"/>
    </source>
</evidence>
<dbReference type="Gene3D" id="3.30.2270.10">
    <property type="entry name" value="Folate-binding superfamily"/>
    <property type="match status" value="1"/>
</dbReference>
<dbReference type="RefSeq" id="WP_379905174.1">
    <property type="nucleotide sequence ID" value="NZ_JBHRTR010000037.1"/>
</dbReference>
<proteinExistence type="predicted"/>
<accession>A0ABV7L6H8</accession>
<keyword evidence="3" id="KW-1185">Reference proteome</keyword>
<dbReference type="EMBL" id="JBHRTR010000037">
    <property type="protein sequence ID" value="MFC3230212.1"/>
    <property type="molecule type" value="Genomic_DNA"/>
</dbReference>
<gene>
    <name evidence="2" type="ORF">ACFOGJ_23380</name>
</gene>
<dbReference type="InterPro" id="IPR038561">
    <property type="entry name" value="SoxD_sf"/>
</dbReference>
<dbReference type="InterPro" id="IPR006279">
    <property type="entry name" value="SoxD"/>
</dbReference>
<reference evidence="3" key="1">
    <citation type="journal article" date="2019" name="Int. J. Syst. Evol. Microbiol.">
        <title>The Global Catalogue of Microorganisms (GCM) 10K type strain sequencing project: providing services to taxonomists for standard genome sequencing and annotation.</title>
        <authorList>
            <consortium name="The Broad Institute Genomics Platform"/>
            <consortium name="The Broad Institute Genome Sequencing Center for Infectious Disease"/>
            <person name="Wu L."/>
            <person name="Ma J."/>
        </authorList>
    </citation>
    <scope>NUCLEOTIDE SEQUENCE [LARGE SCALE GENOMIC DNA]</scope>
    <source>
        <strain evidence="3">KCTC 42964</strain>
    </source>
</reference>
<feature type="compositionally biased region" description="Pro residues" evidence="1">
    <location>
        <begin position="85"/>
        <end position="107"/>
    </location>
</feature>
<feature type="region of interest" description="Disordered" evidence="1">
    <location>
        <begin position="80"/>
        <end position="122"/>
    </location>
</feature>
<comment type="caution">
    <text evidence="2">The sequence shown here is derived from an EMBL/GenBank/DDBJ whole genome shotgun (WGS) entry which is preliminary data.</text>
</comment>
<name>A0ABV7L6H8_9PROT</name>
<sequence length="122" mass="13461">MFVIDCPWCGARPQSEFSAHGEAHIRRPADPEAASDAEWASYLFERENPKGPVLERWRHDHGCRRWFNIARDTATDAIFASYPADAPPPELPAHAGAPPPAPAPPLGQEPAADITDSRREEP</sequence>